<feature type="domain" description="B30.2/SPRY" evidence="1">
    <location>
        <begin position="1"/>
        <end position="155"/>
    </location>
</feature>
<keyword evidence="3" id="KW-1185">Reference proteome</keyword>
<dbReference type="InterPro" id="IPR006574">
    <property type="entry name" value="PRY"/>
</dbReference>
<accession>A0A091G5V6</accession>
<dbReference type="STRING" id="55661.A0A091G5V6"/>
<dbReference type="Pfam" id="PF13765">
    <property type="entry name" value="PRY"/>
    <property type="match status" value="1"/>
</dbReference>
<evidence type="ECO:0000313" key="3">
    <source>
        <dbReference type="Proteomes" id="UP000053760"/>
    </source>
</evidence>
<dbReference type="AlphaFoldDB" id="A0A091G5V6"/>
<dbReference type="EMBL" id="KL447722">
    <property type="protein sequence ID" value="KFO76554.1"/>
    <property type="molecule type" value="Genomic_DNA"/>
</dbReference>
<dbReference type="FunFam" id="2.60.120.920:FF:000004">
    <property type="entry name" value="Butyrophilin subfamily 1 member A1"/>
    <property type="match status" value="1"/>
</dbReference>
<organism evidence="2 3">
    <name type="scientific">Cuculus canorus</name>
    <name type="common">Common cuckoo</name>
    <dbReference type="NCBI Taxonomy" id="55661"/>
    <lineage>
        <taxon>Eukaryota</taxon>
        <taxon>Metazoa</taxon>
        <taxon>Chordata</taxon>
        <taxon>Craniata</taxon>
        <taxon>Vertebrata</taxon>
        <taxon>Euteleostomi</taxon>
        <taxon>Archelosauria</taxon>
        <taxon>Archosauria</taxon>
        <taxon>Dinosauria</taxon>
        <taxon>Saurischia</taxon>
        <taxon>Theropoda</taxon>
        <taxon>Coelurosauria</taxon>
        <taxon>Aves</taxon>
        <taxon>Neognathae</taxon>
        <taxon>Neoaves</taxon>
        <taxon>Otidimorphae</taxon>
        <taxon>Cuculiformes</taxon>
        <taxon>Cuculidae</taxon>
        <taxon>Cuculus</taxon>
    </lineage>
</organism>
<dbReference type="PANTHER" id="PTHR24103">
    <property type="entry name" value="E3 UBIQUITIN-PROTEIN LIGASE TRIM"/>
    <property type="match status" value="1"/>
</dbReference>
<dbReference type="Pfam" id="PF00622">
    <property type="entry name" value="SPRY"/>
    <property type="match status" value="1"/>
</dbReference>
<dbReference type="InterPro" id="IPR003879">
    <property type="entry name" value="Butyrophylin_SPRY"/>
</dbReference>
<feature type="non-terminal residue" evidence="2">
    <location>
        <position position="1"/>
    </location>
</feature>
<dbReference type="PRINTS" id="PR01407">
    <property type="entry name" value="BUTYPHLNCDUF"/>
</dbReference>
<gene>
    <name evidence="2" type="ORF">N303_14568</name>
</gene>
<name>A0A091G5V6_CUCCA</name>
<proteinExistence type="predicted"/>
<dbReference type="Gene3D" id="2.60.120.920">
    <property type="match status" value="1"/>
</dbReference>
<dbReference type="InterPro" id="IPR013320">
    <property type="entry name" value="ConA-like_dom_sf"/>
</dbReference>
<feature type="non-terminal residue" evidence="2">
    <location>
        <position position="155"/>
    </location>
</feature>
<evidence type="ECO:0000313" key="2">
    <source>
        <dbReference type="EMBL" id="KFO76554.1"/>
    </source>
</evidence>
<reference evidence="2 3" key="1">
    <citation type="submission" date="2014-04" db="EMBL/GenBank/DDBJ databases">
        <title>Genome evolution of avian class.</title>
        <authorList>
            <person name="Zhang G."/>
            <person name="Li C."/>
        </authorList>
    </citation>
    <scope>NUCLEOTIDE SEQUENCE [LARGE SCALE GENOMIC DNA]</scope>
    <source>
        <strain evidence="2">BGI_N303</strain>
    </source>
</reference>
<dbReference type="Proteomes" id="UP000053760">
    <property type="component" value="Unassembled WGS sequence"/>
</dbReference>
<dbReference type="InterPro" id="IPR003877">
    <property type="entry name" value="SPRY_dom"/>
</dbReference>
<dbReference type="SUPFAM" id="SSF49899">
    <property type="entry name" value="Concanavalin A-like lectins/glucanases"/>
    <property type="match status" value="1"/>
</dbReference>
<sequence>ITLDPDTTNAHLVLSRNRRGVRWRDAGQEVPPTPQRFDVSCCVLGCRGFTTGKHSWVVEVVGSRTWALGVARFSVPRKTWLEFQPEKGIWALGRCGNRYHAFTSPITTFPVTGKTGRVRVALDYGAGRVAFYLNGREVPIFTFQKASFGGESIFP</sequence>
<dbReference type="InterPro" id="IPR050143">
    <property type="entry name" value="TRIM/RBCC"/>
</dbReference>
<dbReference type="InterPro" id="IPR001870">
    <property type="entry name" value="B30.2/SPRY"/>
</dbReference>
<dbReference type="PROSITE" id="PS50188">
    <property type="entry name" value="B302_SPRY"/>
    <property type="match status" value="1"/>
</dbReference>
<dbReference type="SMART" id="SM00449">
    <property type="entry name" value="SPRY"/>
    <property type="match status" value="1"/>
</dbReference>
<protein>
    <submittedName>
        <fullName evidence="2">Butyrophilin subfamily 1 member A1</fullName>
    </submittedName>
</protein>
<evidence type="ECO:0000259" key="1">
    <source>
        <dbReference type="PROSITE" id="PS50188"/>
    </source>
</evidence>
<dbReference type="InterPro" id="IPR043136">
    <property type="entry name" value="B30.2/SPRY_sf"/>
</dbReference>
<dbReference type="SMART" id="SM00589">
    <property type="entry name" value="PRY"/>
    <property type="match status" value="1"/>
</dbReference>